<evidence type="ECO:0000313" key="3">
    <source>
        <dbReference type="EMBL" id="GMN54562.1"/>
    </source>
</evidence>
<keyword evidence="1" id="KW-0143">Chaperone</keyword>
<dbReference type="GO" id="GO:0051087">
    <property type="term" value="F:protein-folding chaperone binding"/>
    <property type="evidence" value="ECO:0007669"/>
    <property type="project" value="InterPro"/>
</dbReference>
<sequence>MIEKSISSGVKVSEVQITTLIEMLMRHAIKLDNIPAEGDASAQKILQGKRVQKCVESLDVLKISNAGLIKPVVVTTKWETFDPPPNTAHWEIFD</sequence>
<evidence type="ECO:0000313" key="4">
    <source>
        <dbReference type="Proteomes" id="UP001187192"/>
    </source>
</evidence>
<comment type="caution">
    <text evidence="3">The sequence shown here is derived from an EMBL/GenBank/DDBJ whole genome shotgun (WGS) entry which is preliminary data.</text>
</comment>
<dbReference type="InterPro" id="IPR036533">
    <property type="entry name" value="BAG_dom_sf"/>
</dbReference>
<dbReference type="SUPFAM" id="SSF63491">
    <property type="entry name" value="BAG domain"/>
    <property type="match status" value="1"/>
</dbReference>
<dbReference type="EMBL" id="BTGU01000052">
    <property type="protein sequence ID" value="GMN54562.1"/>
    <property type="molecule type" value="Genomic_DNA"/>
</dbReference>
<keyword evidence="4" id="KW-1185">Reference proteome</keyword>
<dbReference type="Pfam" id="PF02179">
    <property type="entry name" value="BAG"/>
    <property type="match status" value="1"/>
</dbReference>
<gene>
    <name evidence="3" type="ORF">TIFTF001_023688</name>
</gene>
<dbReference type="PANTHER" id="PTHR12329:SF17">
    <property type="entry name" value="OS04G0619900 PROTEIN"/>
    <property type="match status" value="1"/>
</dbReference>
<proteinExistence type="predicted"/>
<protein>
    <recommendedName>
        <fullName evidence="2">BAG domain-containing protein</fullName>
    </recommendedName>
</protein>
<dbReference type="Gene3D" id="1.20.58.120">
    <property type="entry name" value="BAG domain"/>
    <property type="match status" value="1"/>
</dbReference>
<accession>A0AA88ANX0</accession>
<reference evidence="3" key="1">
    <citation type="submission" date="2023-07" db="EMBL/GenBank/DDBJ databases">
        <title>draft genome sequence of fig (Ficus carica).</title>
        <authorList>
            <person name="Takahashi T."/>
            <person name="Nishimura K."/>
        </authorList>
    </citation>
    <scope>NUCLEOTIDE SEQUENCE</scope>
</reference>
<evidence type="ECO:0000259" key="2">
    <source>
        <dbReference type="Pfam" id="PF02179"/>
    </source>
</evidence>
<dbReference type="GO" id="GO:0005737">
    <property type="term" value="C:cytoplasm"/>
    <property type="evidence" value="ECO:0007669"/>
    <property type="project" value="TreeGrafter"/>
</dbReference>
<dbReference type="GO" id="GO:0050821">
    <property type="term" value="P:protein stabilization"/>
    <property type="evidence" value="ECO:0007669"/>
    <property type="project" value="TreeGrafter"/>
</dbReference>
<dbReference type="GO" id="GO:0000774">
    <property type="term" value="F:adenyl-nucleotide exchange factor activity"/>
    <property type="evidence" value="ECO:0007669"/>
    <property type="project" value="TreeGrafter"/>
</dbReference>
<evidence type="ECO:0000256" key="1">
    <source>
        <dbReference type="ARBA" id="ARBA00023186"/>
    </source>
</evidence>
<organism evidence="3 4">
    <name type="scientific">Ficus carica</name>
    <name type="common">Common fig</name>
    <dbReference type="NCBI Taxonomy" id="3494"/>
    <lineage>
        <taxon>Eukaryota</taxon>
        <taxon>Viridiplantae</taxon>
        <taxon>Streptophyta</taxon>
        <taxon>Embryophyta</taxon>
        <taxon>Tracheophyta</taxon>
        <taxon>Spermatophyta</taxon>
        <taxon>Magnoliopsida</taxon>
        <taxon>eudicotyledons</taxon>
        <taxon>Gunneridae</taxon>
        <taxon>Pentapetalae</taxon>
        <taxon>rosids</taxon>
        <taxon>fabids</taxon>
        <taxon>Rosales</taxon>
        <taxon>Moraceae</taxon>
        <taxon>Ficeae</taxon>
        <taxon>Ficus</taxon>
    </lineage>
</organism>
<dbReference type="InterPro" id="IPR003103">
    <property type="entry name" value="BAG_domain"/>
</dbReference>
<dbReference type="PANTHER" id="PTHR12329">
    <property type="entry name" value="BCL2-ASSOCIATED ATHANOGENE"/>
    <property type="match status" value="1"/>
</dbReference>
<dbReference type="Proteomes" id="UP001187192">
    <property type="component" value="Unassembled WGS sequence"/>
</dbReference>
<feature type="domain" description="BAG" evidence="2">
    <location>
        <begin position="10"/>
        <end position="60"/>
    </location>
</feature>
<dbReference type="InterPro" id="IPR039773">
    <property type="entry name" value="BAG_chaperone_regulator"/>
</dbReference>
<name>A0AA88ANX0_FICCA</name>
<dbReference type="AlphaFoldDB" id="A0AA88ANX0"/>